<dbReference type="PANTHER" id="PTHR47331">
    <property type="entry name" value="PHD-TYPE DOMAIN-CONTAINING PROTEIN"/>
    <property type="match status" value="1"/>
</dbReference>
<comment type="caution">
    <text evidence="2">The sequence shown here is derived from an EMBL/GenBank/DDBJ whole genome shotgun (WGS) entry which is preliminary data.</text>
</comment>
<evidence type="ECO:0000259" key="1">
    <source>
        <dbReference type="Pfam" id="PF18701"/>
    </source>
</evidence>
<dbReference type="InterPro" id="IPR040676">
    <property type="entry name" value="DUF5641"/>
</dbReference>
<dbReference type="Proteomes" id="UP001174136">
    <property type="component" value="Unassembled WGS sequence"/>
</dbReference>
<accession>A0AA47NSW9</accession>
<evidence type="ECO:0000313" key="3">
    <source>
        <dbReference type="Proteomes" id="UP001174136"/>
    </source>
</evidence>
<reference evidence="2" key="1">
    <citation type="journal article" date="2023" name="Front. Mar. Sci.">
        <title>A new Merluccius polli reference genome to investigate the effects of global change in West African waters.</title>
        <authorList>
            <person name="Mateo J.L."/>
            <person name="Blanco-Fernandez C."/>
            <person name="Garcia-Vazquez E."/>
            <person name="Machado-Schiaffino G."/>
        </authorList>
    </citation>
    <scope>NUCLEOTIDE SEQUENCE</scope>
    <source>
        <strain evidence="2">C29</strain>
        <tissue evidence="2">Fin</tissue>
    </source>
</reference>
<organism evidence="2 3">
    <name type="scientific">Merluccius polli</name>
    <name type="common">Benguela hake</name>
    <name type="synonym">Merluccius cadenati</name>
    <dbReference type="NCBI Taxonomy" id="89951"/>
    <lineage>
        <taxon>Eukaryota</taxon>
        <taxon>Metazoa</taxon>
        <taxon>Chordata</taxon>
        <taxon>Craniata</taxon>
        <taxon>Vertebrata</taxon>
        <taxon>Euteleostomi</taxon>
        <taxon>Actinopterygii</taxon>
        <taxon>Neopterygii</taxon>
        <taxon>Teleostei</taxon>
        <taxon>Neoteleostei</taxon>
        <taxon>Acanthomorphata</taxon>
        <taxon>Zeiogadaria</taxon>
        <taxon>Gadariae</taxon>
        <taxon>Gadiformes</taxon>
        <taxon>Gadoidei</taxon>
        <taxon>Merlucciidae</taxon>
        <taxon>Merluccius</taxon>
    </lineage>
</organism>
<dbReference type="AlphaFoldDB" id="A0AA47NSW9"/>
<feature type="domain" description="DUF5641" evidence="1">
    <location>
        <begin position="375"/>
        <end position="453"/>
    </location>
</feature>
<evidence type="ECO:0000313" key="2">
    <source>
        <dbReference type="EMBL" id="KAK0137256.1"/>
    </source>
</evidence>
<keyword evidence="3" id="KW-1185">Reference proteome</keyword>
<name>A0AA47NSW9_MERPO</name>
<proteinExistence type="predicted"/>
<sequence>MFGVVDLILLQEQKGFHHKSCDVVARWSCPTEAEATQVFREHEMSAVSNLRLRKVTSKQDKCHDGAKDIKDLDLIVADLPVQSSFRAPQLALTISRLEMDLEIGAIRFYTDSKVVLGYMHIQTGICYVYVNNQDRHHNQDSGVMFQQNPADHGVLASTTSLSGPAFLINAERSKPTCVGWHLCKGSPSVTEIPKAKHTIIKSSQCKAYSEELKCVEANSDLPKASPRCKLCPFIDSEGLLHIGGHINQSQLEMNEANPLILSGKHHSATLLVDHHHAFVKRQGRHFIEGAMRGSGLWKAGARWCINSIIHRCKTLWKNRATNVSLTSLNDYGTVPEIEAHEVLITLMAEVTALANVRPLASCDLEFTIRDLLSNQWYRVQALAVTFWARWRCENPNTLQSHQKWKSNKTNLKNGDVVLMKDSRTKRNKWPMQIIVKVIPSKDGLVGKVKVKVTRN</sequence>
<dbReference type="PANTHER" id="PTHR47331:SF6">
    <property type="entry name" value="DOUBLECORTIN DOMAIN-CONTAINING PROTEIN"/>
    <property type="match status" value="1"/>
</dbReference>
<dbReference type="EMBL" id="JAOPHQ010004917">
    <property type="protein sequence ID" value="KAK0137256.1"/>
    <property type="molecule type" value="Genomic_DNA"/>
</dbReference>
<protein>
    <recommendedName>
        <fullName evidence="1">DUF5641 domain-containing protein</fullName>
    </recommendedName>
</protein>
<dbReference type="Pfam" id="PF18701">
    <property type="entry name" value="DUF5641"/>
    <property type="match status" value="1"/>
</dbReference>
<gene>
    <name evidence="2" type="ORF">N1851_026551</name>
</gene>